<protein>
    <submittedName>
        <fullName evidence="1">Uncharacterized protein</fullName>
    </submittedName>
</protein>
<name>A0A1A8Y0X5_9RHOO</name>
<sequence>MLKCKVKTPEDALVYMADCTLATVSSMASKKSRSEYDFDRQISIAQTAIDWIVEMDVVYTGRVQQAISAGGAREWSKKFMPGPNTDKLYRAMYEV</sequence>
<dbReference type="AlphaFoldDB" id="A0A1A8Y0X5"/>
<organism evidence="1 2">
    <name type="scientific">Candidatus Propionivibrio aalborgensis</name>
    <dbReference type="NCBI Taxonomy" id="1860101"/>
    <lineage>
        <taxon>Bacteria</taxon>
        <taxon>Pseudomonadati</taxon>
        <taxon>Pseudomonadota</taxon>
        <taxon>Betaproteobacteria</taxon>
        <taxon>Rhodocyclales</taxon>
        <taxon>Rhodocyclaceae</taxon>
        <taxon>Propionivibrio</taxon>
    </lineage>
</organism>
<evidence type="ECO:0000313" key="1">
    <source>
        <dbReference type="EMBL" id="SBT10662.1"/>
    </source>
</evidence>
<keyword evidence="2" id="KW-1185">Reference proteome</keyword>
<dbReference type="Proteomes" id="UP000199600">
    <property type="component" value="Unassembled WGS sequence"/>
</dbReference>
<gene>
    <name evidence="1" type="ORF">PROAA_610022</name>
</gene>
<dbReference type="EMBL" id="FLQY01000364">
    <property type="protein sequence ID" value="SBT10662.1"/>
    <property type="molecule type" value="Genomic_DNA"/>
</dbReference>
<accession>A0A1A8Y0X5</accession>
<reference evidence="1 2" key="1">
    <citation type="submission" date="2016-06" db="EMBL/GenBank/DDBJ databases">
        <authorList>
            <person name="Kjaerup R.B."/>
            <person name="Dalgaard T.S."/>
            <person name="Juul-Madsen H.R."/>
        </authorList>
    </citation>
    <scope>NUCLEOTIDE SEQUENCE [LARGE SCALE GENOMIC DNA]</scope>
    <source>
        <strain evidence="1">2</strain>
    </source>
</reference>
<proteinExistence type="predicted"/>
<evidence type="ECO:0000313" key="2">
    <source>
        <dbReference type="Proteomes" id="UP000199600"/>
    </source>
</evidence>